<gene>
    <name evidence="3" type="ORF">CHLNCDRAFT_143818</name>
</gene>
<evidence type="ECO:0008006" key="5">
    <source>
        <dbReference type="Google" id="ProtNLM"/>
    </source>
</evidence>
<proteinExistence type="predicted"/>
<accession>E1ZAI0</accession>
<feature type="chain" id="PRO_5003156261" description="TNFR-Cys domain-containing protein" evidence="2">
    <location>
        <begin position="26"/>
        <end position="260"/>
    </location>
</feature>
<feature type="signal peptide" evidence="2">
    <location>
        <begin position="1"/>
        <end position="25"/>
    </location>
</feature>
<protein>
    <recommendedName>
        <fullName evidence="5">TNFR-Cys domain-containing protein</fullName>
    </recommendedName>
</protein>
<dbReference type="InParanoid" id="E1ZAI0"/>
<organism evidence="4">
    <name type="scientific">Chlorella variabilis</name>
    <name type="common">Green alga</name>
    <dbReference type="NCBI Taxonomy" id="554065"/>
    <lineage>
        <taxon>Eukaryota</taxon>
        <taxon>Viridiplantae</taxon>
        <taxon>Chlorophyta</taxon>
        <taxon>core chlorophytes</taxon>
        <taxon>Trebouxiophyceae</taxon>
        <taxon>Chlorellales</taxon>
        <taxon>Chlorellaceae</taxon>
        <taxon>Chlorella clade</taxon>
        <taxon>Chlorella</taxon>
    </lineage>
</organism>
<dbReference type="GeneID" id="17356527"/>
<keyword evidence="2" id="KW-0732">Signal</keyword>
<evidence type="ECO:0000256" key="1">
    <source>
        <dbReference type="SAM" id="MobiDB-lite"/>
    </source>
</evidence>
<dbReference type="AlphaFoldDB" id="E1ZAI0"/>
<keyword evidence="4" id="KW-1185">Reference proteome</keyword>
<sequence>MKPASAWVLLASVLAAAGAPAAAAAADEAALPWARPPGCTPSTCAGCTPYRVSTDNFTDSSGQGVVPADVCGSDGAYFPVPVEYFANCAKWFPYSWRCLPCCSAGCGKAACKWGGDGEYNATHGCSACPAATAPRLLELPAETCRSCFRSRKCFADQPTEYRVCEAKAPGQSVTQPPAAAASSPPAASAPTPARAKSPPPAEAPQPPEPAQPPPAAAANAPAPEVPAAAPEPQQAAGATSQAAPLLALLLCVTAGLLLSP</sequence>
<evidence type="ECO:0000313" key="4">
    <source>
        <dbReference type="Proteomes" id="UP000008141"/>
    </source>
</evidence>
<reference evidence="3 4" key="1">
    <citation type="journal article" date="2010" name="Plant Cell">
        <title>The Chlorella variabilis NC64A genome reveals adaptation to photosymbiosis, coevolution with viruses, and cryptic sex.</title>
        <authorList>
            <person name="Blanc G."/>
            <person name="Duncan G."/>
            <person name="Agarkova I."/>
            <person name="Borodovsky M."/>
            <person name="Gurnon J."/>
            <person name="Kuo A."/>
            <person name="Lindquist E."/>
            <person name="Lucas S."/>
            <person name="Pangilinan J."/>
            <person name="Polle J."/>
            <person name="Salamov A."/>
            <person name="Terry A."/>
            <person name="Yamada T."/>
            <person name="Dunigan D.D."/>
            <person name="Grigoriev I.V."/>
            <person name="Claverie J.M."/>
            <person name="Van Etten J.L."/>
        </authorList>
    </citation>
    <scope>NUCLEOTIDE SEQUENCE [LARGE SCALE GENOMIC DNA]</scope>
    <source>
        <strain evidence="3 4">NC64A</strain>
    </source>
</reference>
<feature type="compositionally biased region" description="Pro residues" evidence="1">
    <location>
        <begin position="197"/>
        <end position="215"/>
    </location>
</feature>
<dbReference type="RefSeq" id="XP_005849168.1">
    <property type="nucleotide sequence ID" value="XM_005849106.1"/>
</dbReference>
<feature type="compositionally biased region" description="Low complexity" evidence="1">
    <location>
        <begin position="216"/>
        <end position="240"/>
    </location>
</feature>
<feature type="region of interest" description="Disordered" evidence="1">
    <location>
        <begin position="174"/>
        <end position="240"/>
    </location>
</feature>
<dbReference type="Proteomes" id="UP000008141">
    <property type="component" value="Unassembled WGS sequence"/>
</dbReference>
<dbReference type="EMBL" id="GL433840">
    <property type="protein sequence ID" value="EFN57066.1"/>
    <property type="molecule type" value="Genomic_DNA"/>
</dbReference>
<dbReference type="OrthoDB" id="510590at2759"/>
<feature type="compositionally biased region" description="Low complexity" evidence="1">
    <location>
        <begin position="176"/>
        <end position="196"/>
    </location>
</feature>
<dbReference type="KEGG" id="cvr:CHLNCDRAFT_143818"/>
<evidence type="ECO:0000313" key="3">
    <source>
        <dbReference type="EMBL" id="EFN57066.1"/>
    </source>
</evidence>
<name>E1ZAI0_CHLVA</name>
<evidence type="ECO:0000256" key="2">
    <source>
        <dbReference type="SAM" id="SignalP"/>
    </source>
</evidence>